<dbReference type="PANTHER" id="PTHR34687:SF1">
    <property type="entry name" value="CHAPERONE PROTEIN DNAJ-LIKE PROTEIN"/>
    <property type="match status" value="1"/>
</dbReference>
<evidence type="ECO:0000313" key="2">
    <source>
        <dbReference type="EMBL" id="KAI3438242.1"/>
    </source>
</evidence>
<dbReference type="AlphaFoldDB" id="A0A9D4TYU2"/>
<gene>
    <name evidence="2" type="ORF">D9Q98_000679</name>
</gene>
<dbReference type="EMBL" id="SIDB01000001">
    <property type="protein sequence ID" value="KAI3438242.1"/>
    <property type="molecule type" value="Genomic_DNA"/>
</dbReference>
<keyword evidence="1" id="KW-0812">Transmembrane</keyword>
<dbReference type="PANTHER" id="PTHR34687">
    <property type="entry name" value="CHAPERONE PROTEIN DNAJ-LIKE PROTEIN"/>
    <property type="match status" value="1"/>
</dbReference>
<keyword evidence="1" id="KW-1133">Transmembrane helix</keyword>
<keyword evidence="3" id="KW-1185">Reference proteome</keyword>
<comment type="caution">
    <text evidence="2">The sequence shown here is derived from an EMBL/GenBank/DDBJ whole genome shotgun (WGS) entry which is preliminary data.</text>
</comment>
<evidence type="ECO:0000313" key="3">
    <source>
        <dbReference type="Proteomes" id="UP001055712"/>
    </source>
</evidence>
<name>A0A9D4TYU2_CHLVU</name>
<dbReference type="Proteomes" id="UP001055712">
    <property type="component" value="Unassembled WGS sequence"/>
</dbReference>
<accession>A0A9D4TYU2</accession>
<reference evidence="2" key="1">
    <citation type="journal article" date="2019" name="Plant J.">
        <title>Chlorella vulgaris genome assembly and annotation reveals the molecular basis for metabolic acclimation to high light conditions.</title>
        <authorList>
            <person name="Cecchin M."/>
            <person name="Marcolungo L."/>
            <person name="Rossato M."/>
            <person name="Girolomoni L."/>
            <person name="Cosentino E."/>
            <person name="Cuine S."/>
            <person name="Li-Beisson Y."/>
            <person name="Delledonne M."/>
            <person name="Ballottari M."/>
        </authorList>
    </citation>
    <scope>NUCLEOTIDE SEQUENCE</scope>
    <source>
        <strain evidence="2">211/11P</strain>
    </source>
</reference>
<sequence>MLLAASAAPTTARQGMAGSRLTGRSLTVAPVQRRHISRARQPVRASAIDLLVSQPSGTGVMIQAASALAWAAVLGFGANLFLKQQSEPEDTPRSECSACSGTGYVECWCSRWSDGDAGCGTCRGSGSMVCQSCRGGGTAVPIEARLIIRKDDRTSNFRQFK</sequence>
<keyword evidence="1" id="KW-0472">Membrane</keyword>
<organism evidence="2 3">
    <name type="scientific">Chlorella vulgaris</name>
    <name type="common">Green alga</name>
    <dbReference type="NCBI Taxonomy" id="3077"/>
    <lineage>
        <taxon>Eukaryota</taxon>
        <taxon>Viridiplantae</taxon>
        <taxon>Chlorophyta</taxon>
        <taxon>core chlorophytes</taxon>
        <taxon>Trebouxiophyceae</taxon>
        <taxon>Chlorellales</taxon>
        <taxon>Chlorellaceae</taxon>
        <taxon>Chlorella clade</taxon>
        <taxon>Chlorella</taxon>
    </lineage>
</organism>
<reference evidence="2" key="2">
    <citation type="submission" date="2020-11" db="EMBL/GenBank/DDBJ databases">
        <authorList>
            <person name="Cecchin M."/>
            <person name="Marcolungo L."/>
            <person name="Rossato M."/>
            <person name="Girolomoni L."/>
            <person name="Cosentino E."/>
            <person name="Cuine S."/>
            <person name="Li-Beisson Y."/>
            <person name="Delledonne M."/>
            <person name="Ballottari M."/>
        </authorList>
    </citation>
    <scope>NUCLEOTIDE SEQUENCE</scope>
    <source>
        <strain evidence="2">211/11P</strain>
        <tissue evidence="2">Whole cell</tissue>
    </source>
</reference>
<feature type="transmembrane region" description="Helical" evidence="1">
    <location>
        <begin position="60"/>
        <end position="82"/>
    </location>
</feature>
<protein>
    <submittedName>
        <fullName evidence="2">Uncharacterized protein</fullName>
    </submittedName>
</protein>
<evidence type="ECO:0000256" key="1">
    <source>
        <dbReference type="SAM" id="Phobius"/>
    </source>
</evidence>
<proteinExistence type="predicted"/>
<dbReference type="OrthoDB" id="525163at2759"/>